<dbReference type="PANTHER" id="PTHR35369:SF3">
    <property type="entry name" value="TRANSLESION DNA SYNTHESIS-ASSOCIATED PROTEIN IMUA"/>
    <property type="match status" value="1"/>
</dbReference>
<name>A0A4V2SCV8_9GAMM</name>
<dbReference type="InterPro" id="IPR050356">
    <property type="entry name" value="SulA_CellDiv_inhibitor"/>
</dbReference>
<dbReference type="GO" id="GO:0009432">
    <property type="term" value="P:SOS response"/>
    <property type="evidence" value="ECO:0007669"/>
    <property type="project" value="InterPro"/>
</dbReference>
<dbReference type="OrthoDB" id="9811176at2"/>
<feature type="compositionally biased region" description="Basic and acidic residues" evidence="2">
    <location>
        <begin position="1"/>
        <end position="10"/>
    </location>
</feature>
<evidence type="ECO:0000313" key="3">
    <source>
        <dbReference type="EMBL" id="TCO80960.1"/>
    </source>
</evidence>
<dbReference type="AlphaFoldDB" id="A0A4V2SCV8"/>
<dbReference type="InterPro" id="IPR027417">
    <property type="entry name" value="P-loop_NTPase"/>
</dbReference>
<keyword evidence="4" id="KW-1185">Reference proteome</keyword>
<dbReference type="PIRSF" id="PIRSF037290">
    <property type="entry name" value="UCP037290"/>
    <property type="match status" value="1"/>
</dbReference>
<sequence>MKPIFEDPPARQRPPASTPVAQPRRPVGVSSGFTDLDELLPGEGWPCPGVTEVLSQQPGIGELGLLMPALARLARSQQRWIAWIAPPQLPHAPALAYHGIDLGRVLLVHGRAGHDALGAAEQALASGACAAVLVWPRQFDLHGLRRLRIAARKGECSGFVLRVVDVPEASEPGGLRVVVAPAARGLRVDVRHGRGRRGVHGVHLDIPHAMSEPFFFRPPGARRPPRHVH</sequence>
<dbReference type="InterPro" id="IPR004596">
    <property type="entry name" value="Cell_div_suppressor_SulA"/>
</dbReference>
<gene>
    <name evidence="3" type="ORF">EV699_111161</name>
</gene>
<dbReference type="RefSeq" id="WP_132542780.1">
    <property type="nucleotide sequence ID" value="NZ_SLWY01000011.1"/>
</dbReference>
<dbReference type="GO" id="GO:0006281">
    <property type="term" value="P:DNA repair"/>
    <property type="evidence" value="ECO:0007669"/>
    <property type="project" value="TreeGrafter"/>
</dbReference>
<dbReference type="InterPro" id="IPR017166">
    <property type="entry name" value="UCP037290"/>
</dbReference>
<evidence type="ECO:0000256" key="1">
    <source>
        <dbReference type="ARBA" id="ARBA00022763"/>
    </source>
</evidence>
<proteinExistence type="predicted"/>
<evidence type="ECO:0000313" key="4">
    <source>
        <dbReference type="Proteomes" id="UP000295765"/>
    </source>
</evidence>
<dbReference type="GO" id="GO:0051782">
    <property type="term" value="P:negative regulation of cell division"/>
    <property type="evidence" value="ECO:0007669"/>
    <property type="project" value="InterPro"/>
</dbReference>
<dbReference type="InterPro" id="IPR047610">
    <property type="entry name" value="ImuA_translesion"/>
</dbReference>
<reference evidence="3 4" key="1">
    <citation type="submission" date="2019-03" db="EMBL/GenBank/DDBJ databases">
        <title>Genomic Encyclopedia of Type Strains, Phase IV (KMG-IV): sequencing the most valuable type-strain genomes for metagenomic binning, comparative biology and taxonomic classification.</title>
        <authorList>
            <person name="Goeker M."/>
        </authorList>
    </citation>
    <scope>NUCLEOTIDE SEQUENCE [LARGE SCALE GENOMIC DNA]</scope>
    <source>
        <strain evidence="3 4">DSM 25287</strain>
    </source>
</reference>
<protein>
    <submittedName>
        <fullName evidence="3">Cell division inhibitor SulA</fullName>
    </submittedName>
</protein>
<accession>A0A4V2SCV8</accession>
<dbReference type="PANTHER" id="PTHR35369">
    <property type="entry name" value="BLR3025 PROTEIN-RELATED"/>
    <property type="match status" value="1"/>
</dbReference>
<evidence type="ECO:0000256" key="2">
    <source>
        <dbReference type="SAM" id="MobiDB-lite"/>
    </source>
</evidence>
<keyword evidence="1" id="KW-0227">DNA damage</keyword>
<dbReference type="SUPFAM" id="SSF52540">
    <property type="entry name" value="P-loop containing nucleoside triphosphate hydrolases"/>
    <property type="match status" value="1"/>
</dbReference>
<dbReference type="Proteomes" id="UP000295765">
    <property type="component" value="Unassembled WGS sequence"/>
</dbReference>
<feature type="region of interest" description="Disordered" evidence="2">
    <location>
        <begin position="1"/>
        <end position="32"/>
    </location>
</feature>
<comment type="caution">
    <text evidence="3">The sequence shown here is derived from an EMBL/GenBank/DDBJ whole genome shotgun (WGS) entry which is preliminary data.</text>
</comment>
<dbReference type="Pfam" id="PF03846">
    <property type="entry name" value="SulA"/>
    <property type="match status" value="1"/>
</dbReference>
<dbReference type="NCBIfam" id="NF033429">
    <property type="entry name" value="ImuA_translesion"/>
    <property type="match status" value="1"/>
</dbReference>
<organism evidence="3 4">
    <name type="scientific">Plasticicumulans lactativorans</name>
    <dbReference type="NCBI Taxonomy" id="1133106"/>
    <lineage>
        <taxon>Bacteria</taxon>
        <taxon>Pseudomonadati</taxon>
        <taxon>Pseudomonadota</taxon>
        <taxon>Gammaproteobacteria</taxon>
        <taxon>Candidatus Competibacteraceae</taxon>
        <taxon>Plasticicumulans</taxon>
    </lineage>
</organism>
<dbReference type="Gene3D" id="3.40.50.300">
    <property type="entry name" value="P-loop containing nucleotide triphosphate hydrolases"/>
    <property type="match status" value="1"/>
</dbReference>
<dbReference type="EMBL" id="SLWY01000011">
    <property type="protein sequence ID" value="TCO80960.1"/>
    <property type="molecule type" value="Genomic_DNA"/>
</dbReference>